<keyword evidence="5" id="KW-0235">DNA replication</keyword>
<evidence type="ECO:0000256" key="6">
    <source>
        <dbReference type="ARBA" id="ARBA00022932"/>
    </source>
</evidence>
<proteinExistence type="inferred from homology"/>
<dbReference type="EC" id="2.7.7.7" evidence="2"/>
<reference evidence="10 11" key="1">
    <citation type="submission" date="2018-09" db="EMBL/GenBank/DDBJ databases">
        <title>Genome sequence of Veillonella atypica isolated from periodontal Korean patients.</title>
        <authorList>
            <person name="Lee J.-H."/>
            <person name="Moon J.-H."/>
            <person name="Shin S.-Y."/>
        </authorList>
    </citation>
    <scope>NUCLEOTIDE SEQUENCE [LARGE SCALE GENOMIC DNA]</scope>
    <source>
        <strain evidence="10 11">KHUD_V1</strain>
    </source>
</reference>
<comment type="caution">
    <text evidence="10">The sequence shown here is derived from an EMBL/GenBank/DDBJ whole genome shotgun (WGS) entry which is preliminary data.</text>
</comment>
<protein>
    <recommendedName>
        <fullName evidence="2">DNA-directed DNA polymerase</fullName>
        <ecNumber evidence="2">2.7.7.7</ecNumber>
    </recommendedName>
</protein>
<organism evidence="10 11">
    <name type="scientific">Veillonella atypica</name>
    <dbReference type="NCBI Taxonomy" id="39777"/>
    <lineage>
        <taxon>Bacteria</taxon>
        <taxon>Bacillati</taxon>
        <taxon>Bacillota</taxon>
        <taxon>Negativicutes</taxon>
        <taxon>Veillonellales</taxon>
        <taxon>Veillonellaceae</taxon>
        <taxon>Veillonella</taxon>
    </lineage>
</organism>
<gene>
    <name evidence="10" type="ORF">D2965_08415</name>
</gene>
<keyword evidence="3" id="KW-0808">Transferase</keyword>
<dbReference type="PROSITE" id="PS00447">
    <property type="entry name" value="DNA_POLYMERASE_A"/>
    <property type="match status" value="1"/>
</dbReference>
<dbReference type="InterPro" id="IPR012337">
    <property type="entry name" value="RNaseH-like_sf"/>
</dbReference>
<dbReference type="PANTHER" id="PTHR10133:SF27">
    <property type="entry name" value="DNA POLYMERASE NU"/>
    <property type="match status" value="1"/>
</dbReference>
<evidence type="ECO:0000259" key="9">
    <source>
        <dbReference type="SMART" id="SM00482"/>
    </source>
</evidence>
<dbReference type="Proteomes" id="UP000277803">
    <property type="component" value="Unassembled WGS sequence"/>
</dbReference>
<dbReference type="InterPro" id="IPR002298">
    <property type="entry name" value="DNA_polymerase_A"/>
</dbReference>
<keyword evidence="4" id="KW-0548">Nucleotidyltransferase</keyword>
<evidence type="ECO:0000256" key="4">
    <source>
        <dbReference type="ARBA" id="ARBA00022695"/>
    </source>
</evidence>
<dbReference type="SUPFAM" id="SSF53098">
    <property type="entry name" value="Ribonuclease H-like"/>
    <property type="match status" value="1"/>
</dbReference>
<comment type="catalytic activity">
    <reaction evidence="8">
        <text>DNA(n) + a 2'-deoxyribonucleoside 5'-triphosphate = DNA(n+1) + diphosphate</text>
        <dbReference type="Rhea" id="RHEA:22508"/>
        <dbReference type="Rhea" id="RHEA-COMP:17339"/>
        <dbReference type="Rhea" id="RHEA-COMP:17340"/>
        <dbReference type="ChEBI" id="CHEBI:33019"/>
        <dbReference type="ChEBI" id="CHEBI:61560"/>
        <dbReference type="ChEBI" id="CHEBI:173112"/>
        <dbReference type="EC" id="2.7.7.7"/>
    </reaction>
</comment>
<dbReference type="InterPro" id="IPR019760">
    <property type="entry name" value="DNA-dir_DNA_pol_A_CS"/>
</dbReference>
<dbReference type="GO" id="GO:0006261">
    <property type="term" value="P:DNA-templated DNA replication"/>
    <property type="evidence" value="ECO:0007669"/>
    <property type="project" value="InterPro"/>
</dbReference>
<evidence type="ECO:0000313" key="11">
    <source>
        <dbReference type="Proteomes" id="UP000277803"/>
    </source>
</evidence>
<dbReference type="AlphaFoldDB" id="A0A3A6W2X5"/>
<dbReference type="Pfam" id="PF00476">
    <property type="entry name" value="DNA_pol_A"/>
    <property type="match status" value="1"/>
</dbReference>
<dbReference type="Gene3D" id="3.30.420.10">
    <property type="entry name" value="Ribonuclease H-like superfamily/Ribonuclease H"/>
    <property type="match status" value="1"/>
</dbReference>
<evidence type="ECO:0000256" key="2">
    <source>
        <dbReference type="ARBA" id="ARBA00012417"/>
    </source>
</evidence>
<dbReference type="GO" id="GO:0003677">
    <property type="term" value="F:DNA binding"/>
    <property type="evidence" value="ECO:0007669"/>
    <property type="project" value="UniProtKB-KW"/>
</dbReference>
<dbReference type="EMBL" id="QXZZ01000036">
    <property type="protein sequence ID" value="RJY49979.1"/>
    <property type="molecule type" value="Genomic_DNA"/>
</dbReference>
<evidence type="ECO:0000256" key="1">
    <source>
        <dbReference type="ARBA" id="ARBA00007705"/>
    </source>
</evidence>
<evidence type="ECO:0000256" key="7">
    <source>
        <dbReference type="ARBA" id="ARBA00023125"/>
    </source>
</evidence>
<keyword evidence="7" id="KW-0238">DNA-binding</keyword>
<evidence type="ECO:0000313" key="10">
    <source>
        <dbReference type="EMBL" id="RJY49979.1"/>
    </source>
</evidence>
<sequence>MLVFDIETNGLLDTVTKVHCMVVYDTETEEYFEYRPNEIEQGVQKLLKADKICGHNVIAFDVPCLEKLYGVKFEHEKVIDTLILARLVYSNIKDVDIGLMRKGVLPKKLYGRYSLQAFGYRLGELKGTYSEDNEDAWACFNEEMLAYNKQDVVVTYKLYNKLVDKGFTEHASMIEHKAQWLMQKQERNGFPFDKQKAVKLEVDLREELERITTELTQYVPPIPDRIFIPKRDNKRLGYKAGVPVQKYKEFKINSRDQLKYILGTHFGYKWLDTMFEIETDEDGEEINRKLKLDEESLQEIINDPKASEEVRHIAKLYSTAFMLSKRLGQLADGNQAWLKLLGDDNRIHGKVNPNGAVSGRATHSNPNVAQVPAIDKPYGYQCRELFKAPDGWYEAGIDCSGLELRCLAHFLSPFDHGAYAHEILNGDIHTANQMNAGLETRNQAKTFIYAFLYGGGNAKIGEIVGGTEEDGKKLKAKFLKNTPAIKKLSSSIKDTLAPYDVSARCRRYKRKWLKGLDGRKLYVRSLHSALNLLLQSAGALICKRWTTRTEERLQALGLQHDWDGDYCLMAWIHDEIQVACRTQEIAEVVVREAQLAVRDVQEEFKFRIQLDTEGKIGKNWAECH</sequence>
<dbReference type="InterPro" id="IPR001098">
    <property type="entry name" value="DNA-dir_DNA_pol_A_palm_dom"/>
</dbReference>
<dbReference type="SUPFAM" id="SSF56672">
    <property type="entry name" value="DNA/RNA polymerases"/>
    <property type="match status" value="1"/>
</dbReference>
<name>A0A3A6W2X5_9FIRM</name>
<feature type="domain" description="DNA-directed DNA polymerase family A palm" evidence="9">
    <location>
        <begin position="379"/>
        <end position="584"/>
    </location>
</feature>
<dbReference type="PANTHER" id="PTHR10133">
    <property type="entry name" value="DNA POLYMERASE I"/>
    <property type="match status" value="1"/>
</dbReference>
<dbReference type="Gene3D" id="1.20.1060.10">
    <property type="entry name" value="Taq DNA Polymerase, Chain T, domain 4"/>
    <property type="match status" value="1"/>
</dbReference>
<dbReference type="InterPro" id="IPR038720">
    <property type="entry name" value="YprB_RNase_H-like_dom"/>
</dbReference>
<dbReference type="Pfam" id="PF13482">
    <property type="entry name" value="RNase_H_2"/>
    <property type="match status" value="1"/>
</dbReference>
<dbReference type="InterPro" id="IPR036397">
    <property type="entry name" value="RNaseH_sf"/>
</dbReference>
<evidence type="ECO:0000256" key="5">
    <source>
        <dbReference type="ARBA" id="ARBA00022705"/>
    </source>
</evidence>
<dbReference type="InterPro" id="IPR043502">
    <property type="entry name" value="DNA/RNA_pol_sf"/>
</dbReference>
<dbReference type="GO" id="GO:0006302">
    <property type="term" value="P:double-strand break repair"/>
    <property type="evidence" value="ECO:0007669"/>
    <property type="project" value="TreeGrafter"/>
</dbReference>
<dbReference type="SMART" id="SM00482">
    <property type="entry name" value="POLAc"/>
    <property type="match status" value="1"/>
</dbReference>
<accession>A0A3A6W2X5</accession>
<dbReference type="GO" id="GO:0003887">
    <property type="term" value="F:DNA-directed DNA polymerase activity"/>
    <property type="evidence" value="ECO:0007669"/>
    <property type="project" value="UniProtKB-KW"/>
</dbReference>
<keyword evidence="6" id="KW-0239">DNA-directed DNA polymerase</keyword>
<comment type="similarity">
    <text evidence="1">Belongs to the DNA polymerase type-A family.</text>
</comment>
<evidence type="ECO:0000256" key="8">
    <source>
        <dbReference type="ARBA" id="ARBA00049244"/>
    </source>
</evidence>
<dbReference type="Gene3D" id="3.30.70.370">
    <property type="match status" value="2"/>
</dbReference>
<evidence type="ECO:0000256" key="3">
    <source>
        <dbReference type="ARBA" id="ARBA00022679"/>
    </source>
</evidence>